<dbReference type="InterPro" id="IPR032880">
    <property type="entry name" value="CSC1/OSCA1-like_N"/>
</dbReference>
<dbReference type="GO" id="GO:0015940">
    <property type="term" value="P:pantothenate biosynthetic process"/>
    <property type="evidence" value="ECO:0007669"/>
    <property type="project" value="InterPro"/>
</dbReference>
<dbReference type="EMBL" id="SZYD01000017">
    <property type="protein sequence ID" value="KAD3066542.1"/>
    <property type="molecule type" value="Genomic_DNA"/>
</dbReference>
<feature type="transmembrane region" description="Helical" evidence="14">
    <location>
        <begin position="1079"/>
        <end position="1098"/>
    </location>
</feature>
<dbReference type="SUPFAM" id="SSF52374">
    <property type="entry name" value="Nucleotidylyl transferase"/>
    <property type="match status" value="1"/>
</dbReference>
<keyword evidence="5 14" id="KW-0812">Transmembrane</keyword>
<sequence>MASGVQQKESSIQYAKPAYGTPLTGLKYARNREHRRKRIAKRSYGLSGIAKRRKFQNITKMSSSRFTLLATVTRGLSTHLNSVNPCVAEQKTLIVLSVDTPFTGRIASPLAIKDNGEDALTALATTNFVYSAMANPGENYIYQRFPYIILDDTPSDSSGSSSGAVPSHASSVLSQVGPQLPATPPGSPFVPPLPPGSPFIPPPPPGSPPVHSPPHSPLADASAMRRQSSSPHRAPAWDGLRRMRGQARKTTGLPPRRPMAPRDEPAPVHEVGESSHQAELRAQVQQVSQDLLGLRQDLQQHHATTEDTRNTVLEILTSHLALMEHVTTQGADTLAWRATIEDRLRRTWWREMIAACKQRVAAFGERLQGLIWMLGTLSTEARLIWLAIVLATIAIVLACLPYFLRKLRRDCSGGRRGECERRRTYRRNLYDYGDERGQSDVKTREKDGEIVSCLEDDGRGIGHETWIRVEKLEKGMCGKSRPVFFRGVATVVAKLFNVIEPHVAVFGKKDYQQWRIIQRMRRLLELREVVERQRKSLKKKQPDKGDGSEGESGLEEDVIIQHEIYKSRLASIKRESEGFFVEVLVYVYRVLIRALFSQILEPIGTCRRFNRSKLMASSSEIGLAAAINILTAFAFLLAFAILRIQPLNDRVYFPKWYLKGLRNNPLQSGAFVQKFVNLDFRSYLRFLNWIPAALHMPEPELIDHAGLDSVVYLRIYLTGLKIFFPIACLAFTVLVPVNWTNRTLEQSKLTYSDIDKLSISNIPTGSNRFWTHLVMAYTFTFWTCYILKREYEIIASMRLHFIASEQRRPDQFTVLVRNVPPDPDETVNELVEHFFLVNHPDHYLSHQVVYNANSLSKLVNEKKTKQNWLDYYQLKYNRNNQSKRPSMKIGYLGLCGKRVDAIDYYQSEIDRLSKEICKEREKIITCSKYVMPAAFVSFRTRWGAAVCAQTEQSRNPTIWLTEWAPEPRDVYWDNLAIPFVSLTIRRLIIAVAFFFLTFFFMIPIAFVQSLANIDGIVKAAPFMQGILDMEFVKSFIQGVLPGIALKIFLIILPSILMMMSKFEGFTSISTLERRSATRYYIFQFINVFLGSIITGTAFQQLNNFIHQSANTIPVTIGASIPMKATFFITYIMVDGWAGVAGEILRLKPLIFYHLKNFFLVKTEKDREEAMNPGSLSFNTGEPQIQLYFLLGLVYAVVTPILLPFIVVFFGLAYVVYRHQIINVYNQQYESAGAFWPDVHGRIITALIVSQLLLMGLLSTKEAAQSTPLLIALPILTIWFHRFCKGRFEPAFVRYPLQEAMMKDTLEHAREPCLNVKDYLQNAYAHPVFNNENKWDGSDDGVSDDEWPKEPTLTKDLVPKKIEFQCGCFIMKDGNEAFLDAMEDVITMADVAYRASKATEMAASPSSSARVLPYSVPLISAFLAFAIAQFLKVITTWYKEKRWDPKKIVGSGGMPSSHSSTVVALAASIGLHDGFESSSFAVAVVMALVVMYDASGVRLHAGRQAELLNQIVCEFPPEHPLSTSRPLRDSLGHTPLQEVEKFYALQH</sequence>
<evidence type="ECO:0000256" key="3">
    <source>
        <dbReference type="ARBA" id="ARBA00015647"/>
    </source>
</evidence>
<dbReference type="Pfam" id="PF14703">
    <property type="entry name" value="PHM7_cyt"/>
    <property type="match status" value="1"/>
</dbReference>
<feature type="transmembrane region" description="Helical" evidence="14">
    <location>
        <begin position="1031"/>
        <end position="1058"/>
    </location>
</feature>
<dbReference type="InterPro" id="IPR045122">
    <property type="entry name" value="Csc1-like"/>
</dbReference>
<evidence type="ECO:0000256" key="2">
    <source>
        <dbReference type="ARBA" id="ARBA00007779"/>
    </source>
</evidence>
<feature type="compositionally biased region" description="Pro residues" evidence="13">
    <location>
        <begin position="181"/>
        <end position="216"/>
    </location>
</feature>
<comment type="subcellular location">
    <subcellularLocation>
        <location evidence="1">Membrane</location>
        <topology evidence="1">Multi-pass membrane protein</topology>
    </subcellularLocation>
</comment>
<feature type="domain" description="CSC1/OSCA1-like N-terminal transmembrane" evidence="16">
    <location>
        <begin position="623"/>
        <end position="790"/>
    </location>
</feature>
<dbReference type="Pfam" id="PF13967">
    <property type="entry name" value="RSN1_TM"/>
    <property type="match status" value="1"/>
</dbReference>
<dbReference type="Pfam" id="PF02681">
    <property type="entry name" value="DUF212"/>
    <property type="match status" value="1"/>
</dbReference>
<evidence type="ECO:0000256" key="11">
    <source>
        <dbReference type="ARBA" id="ARBA00029902"/>
    </source>
</evidence>
<evidence type="ECO:0000256" key="7">
    <source>
        <dbReference type="ARBA" id="ARBA00022989"/>
    </source>
</evidence>
<keyword evidence="6" id="KW-0106">Calcium</keyword>
<organism evidence="18 19">
    <name type="scientific">Mikania micrantha</name>
    <name type="common">bitter vine</name>
    <dbReference type="NCBI Taxonomy" id="192012"/>
    <lineage>
        <taxon>Eukaryota</taxon>
        <taxon>Viridiplantae</taxon>
        <taxon>Streptophyta</taxon>
        <taxon>Embryophyta</taxon>
        <taxon>Tracheophyta</taxon>
        <taxon>Spermatophyta</taxon>
        <taxon>Magnoliopsida</taxon>
        <taxon>eudicotyledons</taxon>
        <taxon>Gunneridae</taxon>
        <taxon>Pentapetalae</taxon>
        <taxon>asterids</taxon>
        <taxon>campanulids</taxon>
        <taxon>Asterales</taxon>
        <taxon>Asteraceae</taxon>
        <taxon>Asteroideae</taxon>
        <taxon>Heliantheae alliance</taxon>
        <taxon>Eupatorieae</taxon>
        <taxon>Mikania</taxon>
    </lineage>
</organism>
<feature type="compositionally biased region" description="Low complexity" evidence="13">
    <location>
        <begin position="155"/>
        <end position="172"/>
    </location>
</feature>
<dbReference type="PANTHER" id="PTHR13018">
    <property type="entry name" value="PROBABLE MEMBRANE PROTEIN DUF221-RELATED"/>
    <property type="match status" value="1"/>
</dbReference>
<evidence type="ECO:0000256" key="14">
    <source>
        <dbReference type="SAM" id="Phobius"/>
    </source>
</evidence>
<evidence type="ECO:0000259" key="15">
    <source>
        <dbReference type="Pfam" id="PF02714"/>
    </source>
</evidence>
<evidence type="ECO:0000256" key="6">
    <source>
        <dbReference type="ARBA" id="ARBA00022837"/>
    </source>
</evidence>
<comment type="caution">
    <text evidence="18">The sequence shown here is derived from an EMBL/GenBank/DDBJ whole genome shotgun (WGS) entry which is preliminary data.</text>
</comment>
<feature type="transmembrane region" description="Helical" evidence="14">
    <location>
        <begin position="579"/>
        <end position="600"/>
    </location>
</feature>
<dbReference type="Pfam" id="PF02714">
    <property type="entry name" value="RSN1_7TM"/>
    <property type="match status" value="1"/>
</dbReference>
<dbReference type="GO" id="GO:0004592">
    <property type="term" value="F:pantoate-beta-alanine ligase activity"/>
    <property type="evidence" value="ECO:0007669"/>
    <property type="project" value="InterPro"/>
</dbReference>
<reference evidence="18 19" key="1">
    <citation type="submission" date="2019-05" db="EMBL/GenBank/DDBJ databases">
        <title>Mikania micrantha, genome provides insights into the molecular mechanism of rapid growth.</title>
        <authorList>
            <person name="Liu B."/>
        </authorList>
    </citation>
    <scope>NUCLEOTIDE SEQUENCE [LARGE SCALE GENOMIC DNA]</scope>
    <source>
        <strain evidence="18">NLD-2019</strain>
        <tissue evidence="18">Leaf</tissue>
    </source>
</reference>
<name>A0A5N6LYG5_9ASTR</name>
<dbReference type="InterPro" id="IPR003721">
    <property type="entry name" value="Pantoate_ligase"/>
</dbReference>
<dbReference type="OrthoDB" id="2020436at2759"/>
<dbReference type="GO" id="GO:0005227">
    <property type="term" value="F:calcium-activated cation channel activity"/>
    <property type="evidence" value="ECO:0007669"/>
    <property type="project" value="InterPro"/>
</dbReference>
<dbReference type="InterPro" id="IPR003832">
    <property type="entry name" value="DUF212"/>
</dbReference>
<keyword evidence="10" id="KW-0407">Ion channel</keyword>
<keyword evidence="4" id="KW-0813">Transport</keyword>
<dbReference type="PANTHER" id="PTHR13018:SF5">
    <property type="entry name" value="RE44586P"/>
    <property type="match status" value="1"/>
</dbReference>
<evidence type="ECO:0000256" key="13">
    <source>
        <dbReference type="SAM" id="MobiDB-lite"/>
    </source>
</evidence>
<dbReference type="Pfam" id="PF02569">
    <property type="entry name" value="Pantoate_ligase"/>
    <property type="match status" value="1"/>
</dbReference>
<feature type="transmembrane region" description="Helical" evidence="14">
    <location>
        <begin position="383"/>
        <end position="404"/>
    </location>
</feature>
<comment type="similarity">
    <text evidence="2">Belongs to the CSC1 (TC 1.A.17) family.</text>
</comment>
<feature type="transmembrane region" description="Helical" evidence="14">
    <location>
        <begin position="987"/>
        <end position="1011"/>
    </location>
</feature>
<dbReference type="GO" id="GO:0005886">
    <property type="term" value="C:plasma membrane"/>
    <property type="evidence" value="ECO:0007669"/>
    <property type="project" value="TreeGrafter"/>
</dbReference>
<feature type="domain" description="CSC1/OSCA1-like cytosolic" evidence="17">
    <location>
        <begin position="811"/>
        <end position="974"/>
    </location>
</feature>
<feature type="transmembrane region" description="Helical" evidence="14">
    <location>
        <begin position="620"/>
        <end position="642"/>
    </location>
</feature>
<evidence type="ECO:0000256" key="5">
    <source>
        <dbReference type="ARBA" id="ARBA00022692"/>
    </source>
</evidence>
<gene>
    <name evidence="18" type="ORF">E3N88_34422</name>
</gene>
<keyword evidence="8" id="KW-0406">Ion transport</keyword>
<evidence type="ECO:0000259" key="17">
    <source>
        <dbReference type="Pfam" id="PF14703"/>
    </source>
</evidence>
<feature type="compositionally biased region" description="Basic and acidic residues" evidence="13">
    <location>
        <begin position="260"/>
        <end position="277"/>
    </location>
</feature>
<feature type="transmembrane region" description="Helical" evidence="14">
    <location>
        <begin position="1186"/>
        <end position="1216"/>
    </location>
</feature>
<evidence type="ECO:0000256" key="10">
    <source>
        <dbReference type="ARBA" id="ARBA00023303"/>
    </source>
</evidence>
<evidence type="ECO:0000259" key="16">
    <source>
        <dbReference type="Pfam" id="PF13967"/>
    </source>
</evidence>
<proteinExistence type="inferred from homology"/>
<evidence type="ECO:0000256" key="4">
    <source>
        <dbReference type="ARBA" id="ARBA00022448"/>
    </source>
</evidence>
<feature type="domain" description="CSC1/OSCA1-like 7TM region" evidence="15">
    <location>
        <begin position="985"/>
        <end position="1257"/>
    </location>
</feature>
<dbReference type="Proteomes" id="UP000326396">
    <property type="component" value="Linkage Group LG7"/>
</dbReference>
<evidence type="ECO:0000256" key="12">
    <source>
        <dbReference type="ARBA" id="ARBA00032806"/>
    </source>
</evidence>
<protein>
    <recommendedName>
        <fullName evidence="3">Pantoate--beta-alanine ligase</fullName>
    </recommendedName>
    <alternativeName>
        <fullName evidence="12">Pantoate-activating enzyme</fullName>
    </alternativeName>
    <alternativeName>
        <fullName evidence="11">Pantothenate synthetase</fullName>
    </alternativeName>
</protein>
<dbReference type="InterPro" id="IPR027815">
    <property type="entry name" value="CSC1/OSCA1-like_cyt"/>
</dbReference>
<feature type="transmembrane region" description="Helical" evidence="14">
    <location>
        <begin position="769"/>
        <end position="787"/>
    </location>
</feature>
<dbReference type="Gene3D" id="3.40.50.620">
    <property type="entry name" value="HUPs"/>
    <property type="match status" value="1"/>
</dbReference>
<keyword evidence="9 14" id="KW-0472">Membrane</keyword>
<keyword evidence="19" id="KW-1185">Reference proteome</keyword>
<feature type="transmembrane region" description="Helical" evidence="14">
    <location>
        <begin position="722"/>
        <end position="739"/>
    </location>
</feature>
<accession>A0A5N6LYG5</accession>
<evidence type="ECO:0000313" key="19">
    <source>
        <dbReference type="Proteomes" id="UP000326396"/>
    </source>
</evidence>
<evidence type="ECO:0000256" key="1">
    <source>
        <dbReference type="ARBA" id="ARBA00004141"/>
    </source>
</evidence>
<keyword evidence="7 14" id="KW-1133">Transmembrane helix</keyword>
<dbReference type="InterPro" id="IPR003864">
    <property type="entry name" value="CSC1/OSCA1-like_7TM"/>
</dbReference>
<evidence type="ECO:0000256" key="9">
    <source>
        <dbReference type="ARBA" id="ARBA00023136"/>
    </source>
</evidence>
<evidence type="ECO:0000313" key="18">
    <source>
        <dbReference type="EMBL" id="KAD3066542.1"/>
    </source>
</evidence>
<evidence type="ECO:0000256" key="8">
    <source>
        <dbReference type="ARBA" id="ARBA00023065"/>
    </source>
</evidence>
<feature type="region of interest" description="Disordered" evidence="13">
    <location>
        <begin position="155"/>
        <end position="277"/>
    </location>
</feature>
<dbReference type="InterPro" id="IPR014729">
    <property type="entry name" value="Rossmann-like_a/b/a_fold"/>
</dbReference>